<evidence type="ECO:0000313" key="7">
    <source>
        <dbReference type="EMBL" id="CAB4800255.1"/>
    </source>
</evidence>
<evidence type="ECO:0000256" key="1">
    <source>
        <dbReference type="SAM" id="Phobius"/>
    </source>
</evidence>
<evidence type="ECO:0000313" key="9">
    <source>
        <dbReference type="EMBL" id="CAB5074725.1"/>
    </source>
</evidence>
<name>A0A6J6EXZ0_9ZZZZ</name>
<sequence length="90" mass="9177">MLAFVAILIGGTAGGFIGYAFVDLQVTGDSSVWAGLGALVGAIIAALGTAVVVVLTLRAMGEWNTIREREESATAAAKSSAATRNVPRVR</sequence>
<dbReference type="EMBL" id="CAFBNJ010000029">
    <property type="protein sequence ID" value="CAB4949480.1"/>
    <property type="molecule type" value="Genomic_DNA"/>
</dbReference>
<dbReference type="EMBL" id="CAFAAM010000057">
    <property type="protein sequence ID" value="CAB4800255.1"/>
    <property type="molecule type" value="Genomic_DNA"/>
</dbReference>
<evidence type="ECO:0000313" key="5">
    <source>
        <dbReference type="EMBL" id="CAB4621499.1"/>
    </source>
</evidence>
<dbReference type="EMBL" id="CAESAL010000012">
    <property type="protein sequence ID" value="CAB4335447.1"/>
    <property type="molecule type" value="Genomic_DNA"/>
</dbReference>
<reference evidence="4" key="1">
    <citation type="submission" date="2020-05" db="EMBL/GenBank/DDBJ databases">
        <authorList>
            <person name="Chiriac C."/>
            <person name="Salcher M."/>
            <person name="Ghai R."/>
            <person name="Kavagutti S V."/>
        </authorList>
    </citation>
    <scope>NUCLEOTIDE SEQUENCE</scope>
</reference>
<dbReference type="EMBL" id="CAEZVC010000040">
    <property type="protein sequence ID" value="CAB4621499.1"/>
    <property type="molecule type" value="Genomic_DNA"/>
</dbReference>
<evidence type="ECO:0000313" key="2">
    <source>
        <dbReference type="EMBL" id="CAB4335447.1"/>
    </source>
</evidence>
<keyword evidence="1" id="KW-0472">Membrane</keyword>
<dbReference type="EMBL" id="CAFBRD010000011">
    <property type="protein sequence ID" value="CAB5074725.1"/>
    <property type="molecule type" value="Genomic_DNA"/>
</dbReference>
<keyword evidence="1" id="KW-1133">Transmembrane helix</keyword>
<keyword evidence="1" id="KW-0812">Transmembrane</keyword>
<feature type="transmembrane region" description="Helical" evidence="1">
    <location>
        <begin position="31"/>
        <end position="57"/>
    </location>
</feature>
<evidence type="ECO:0000313" key="8">
    <source>
        <dbReference type="EMBL" id="CAB4949480.1"/>
    </source>
</evidence>
<organism evidence="4">
    <name type="scientific">freshwater metagenome</name>
    <dbReference type="NCBI Taxonomy" id="449393"/>
    <lineage>
        <taxon>unclassified sequences</taxon>
        <taxon>metagenomes</taxon>
        <taxon>ecological metagenomes</taxon>
    </lineage>
</organism>
<dbReference type="AlphaFoldDB" id="A0A6J6EXZ0"/>
<dbReference type="EMBL" id="CAEZTY010000011">
    <property type="protein sequence ID" value="CAB4579534.1"/>
    <property type="molecule type" value="Genomic_DNA"/>
</dbReference>
<evidence type="ECO:0000313" key="3">
    <source>
        <dbReference type="EMBL" id="CAB4371400.1"/>
    </source>
</evidence>
<accession>A0A6J6EXZ0</accession>
<gene>
    <name evidence="4" type="ORF">UFOPK1762_00481</name>
    <name evidence="5" type="ORF">UFOPK1906_00809</name>
    <name evidence="6" type="ORF">UFOPK2624_00661</name>
    <name evidence="7" type="ORF">UFOPK3010_00560</name>
    <name evidence="2" type="ORF">UFOPK3331_00543</name>
    <name evidence="8" type="ORF">UFOPK3785_00737</name>
    <name evidence="3" type="ORF">UFOPK4201_00800</name>
    <name evidence="9" type="ORF">UFOPK4371_00363</name>
</gene>
<dbReference type="EMBL" id="CAEUNJ010000028">
    <property type="protein sequence ID" value="CAB4371400.1"/>
    <property type="molecule type" value="Genomic_DNA"/>
</dbReference>
<evidence type="ECO:0000313" key="6">
    <source>
        <dbReference type="EMBL" id="CAB4703123.1"/>
    </source>
</evidence>
<evidence type="ECO:0000313" key="4">
    <source>
        <dbReference type="EMBL" id="CAB4579534.1"/>
    </source>
</evidence>
<proteinExistence type="predicted"/>
<dbReference type="EMBL" id="CAEZXY010000019">
    <property type="protein sequence ID" value="CAB4703123.1"/>
    <property type="molecule type" value="Genomic_DNA"/>
</dbReference>
<protein>
    <submittedName>
        <fullName evidence="4">Unannotated protein</fullName>
    </submittedName>
</protein>